<keyword evidence="2" id="KW-1185">Reference proteome</keyword>
<accession>A0A444JNV0</accession>
<name>A0A444JNV0_9GAMM</name>
<evidence type="ECO:0000313" key="2">
    <source>
        <dbReference type="Proteomes" id="UP000287563"/>
    </source>
</evidence>
<sequence>MLFFIAVEAANTETPVPPTMTIAASHIGYPIVLKLANGFDEKKSAASNKPTVDIISELITRQSNIALLFKPITMKALNSEALLTTLFLAITQEHNTNSKTAKKCPIKNHNLYSLSCNELEVNILFRKNNSKNPKMPTEITDNNVDFH</sequence>
<evidence type="ECO:0000313" key="1">
    <source>
        <dbReference type="EMBL" id="RWX54770.1"/>
    </source>
</evidence>
<reference evidence="1 2" key="1">
    <citation type="submission" date="2018-11" db="EMBL/GenBank/DDBJ databases">
        <title>Photobacterium sp. BEI247 sp. nov., a marine bacterium isolated from Yongle Blue Hole in the South China Sea.</title>
        <authorList>
            <person name="Wang X."/>
        </authorList>
    </citation>
    <scope>NUCLEOTIDE SEQUENCE [LARGE SCALE GENOMIC DNA]</scope>
    <source>
        <strain evidence="2">BEI247</strain>
    </source>
</reference>
<dbReference type="EMBL" id="RJLM01000005">
    <property type="protein sequence ID" value="RWX54770.1"/>
    <property type="molecule type" value="Genomic_DNA"/>
</dbReference>
<protein>
    <submittedName>
        <fullName evidence="1">Uncharacterized protein</fullName>
    </submittedName>
</protein>
<dbReference type="AlphaFoldDB" id="A0A444JNV0"/>
<gene>
    <name evidence="1" type="ORF">EDI28_13550</name>
</gene>
<comment type="caution">
    <text evidence="1">The sequence shown here is derived from an EMBL/GenBank/DDBJ whole genome shotgun (WGS) entry which is preliminary data.</text>
</comment>
<dbReference type="Proteomes" id="UP000287563">
    <property type="component" value="Unassembled WGS sequence"/>
</dbReference>
<proteinExistence type="predicted"/>
<organism evidence="1 2">
    <name type="scientific">Photobacterium chitinilyticum</name>
    <dbReference type="NCBI Taxonomy" id="2485123"/>
    <lineage>
        <taxon>Bacteria</taxon>
        <taxon>Pseudomonadati</taxon>
        <taxon>Pseudomonadota</taxon>
        <taxon>Gammaproteobacteria</taxon>
        <taxon>Vibrionales</taxon>
        <taxon>Vibrionaceae</taxon>
        <taxon>Photobacterium</taxon>
    </lineage>
</organism>